<feature type="domain" description="DUF402" evidence="1">
    <location>
        <begin position="28"/>
        <end position="153"/>
    </location>
</feature>
<protein>
    <submittedName>
        <fullName evidence="2">DUF402 domain-containing protein</fullName>
    </submittedName>
</protein>
<name>A0A9Y2IB27_9PSEU</name>
<dbReference type="PIRSF" id="PIRSF012622">
    <property type="entry name" value="UCP012622"/>
    <property type="match status" value="1"/>
</dbReference>
<dbReference type="Proteomes" id="UP001236014">
    <property type="component" value="Chromosome"/>
</dbReference>
<dbReference type="InterPro" id="IPR007295">
    <property type="entry name" value="DUF402"/>
</dbReference>
<keyword evidence="3" id="KW-1185">Reference proteome</keyword>
<dbReference type="KEGG" id="acab:QRX50_27070"/>
<dbReference type="InterPro" id="IPR014465">
    <property type="entry name" value="UCP012622"/>
</dbReference>
<evidence type="ECO:0000313" key="2">
    <source>
        <dbReference type="EMBL" id="WIX75198.1"/>
    </source>
</evidence>
<gene>
    <name evidence="2" type="ORF">QRX50_27070</name>
</gene>
<dbReference type="EMBL" id="CP127294">
    <property type="protein sequence ID" value="WIX75198.1"/>
    <property type="molecule type" value="Genomic_DNA"/>
</dbReference>
<dbReference type="InterPro" id="IPR035930">
    <property type="entry name" value="FomD-like_sf"/>
</dbReference>
<organism evidence="2 3">
    <name type="scientific">Amycolatopsis carbonis</name>
    <dbReference type="NCBI Taxonomy" id="715471"/>
    <lineage>
        <taxon>Bacteria</taxon>
        <taxon>Bacillati</taxon>
        <taxon>Actinomycetota</taxon>
        <taxon>Actinomycetes</taxon>
        <taxon>Pseudonocardiales</taxon>
        <taxon>Pseudonocardiaceae</taxon>
        <taxon>Amycolatopsis</taxon>
    </lineage>
</organism>
<dbReference type="RefSeq" id="WP_285965974.1">
    <property type="nucleotide sequence ID" value="NZ_CP127294.1"/>
</dbReference>
<reference evidence="2 3" key="1">
    <citation type="submission" date="2023-06" db="EMBL/GenBank/DDBJ databases">
        <authorList>
            <person name="Oyuntsetseg B."/>
            <person name="Kim S.B."/>
        </authorList>
    </citation>
    <scope>NUCLEOTIDE SEQUENCE [LARGE SCALE GENOMIC DNA]</scope>
    <source>
        <strain evidence="2 3">2-15</strain>
    </source>
</reference>
<proteinExistence type="predicted"/>
<dbReference type="Pfam" id="PF04167">
    <property type="entry name" value="DUF402"/>
    <property type="match status" value="1"/>
</dbReference>
<accession>A0A9Y2IB27</accession>
<evidence type="ECO:0000313" key="3">
    <source>
        <dbReference type="Proteomes" id="UP001236014"/>
    </source>
</evidence>
<dbReference type="SUPFAM" id="SSF159234">
    <property type="entry name" value="FomD-like"/>
    <property type="match status" value="1"/>
</dbReference>
<evidence type="ECO:0000259" key="1">
    <source>
        <dbReference type="Pfam" id="PF04167"/>
    </source>
</evidence>
<sequence length="172" mass="19578">MTDVHPPKLESFDPAAGVNVDPKGIEREVEEFRTEPFGLYLARPTPGREQFHYLESWLLPGLGLRITDFWFNPGHERDQTFYLDVVRVRREGTRWFSTDLYLDLVLKDKVSVRVIDSDELLAAVSAGLLPQAEGEYALETAYTTVEGLAAHGYDLAAWLSTKDISATWRRHP</sequence>
<dbReference type="Gene3D" id="2.40.380.10">
    <property type="entry name" value="FomD-like"/>
    <property type="match status" value="1"/>
</dbReference>
<dbReference type="AlphaFoldDB" id="A0A9Y2IB27"/>